<dbReference type="InterPro" id="IPR058624">
    <property type="entry name" value="MdtA-like_HH"/>
</dbReference>
<accession>A0A1J5PWA9</accession>
<dbReference type="GO" id="GO:0015562">
    <property type="term" value="F:efflux transmembrane transporter activity"/>
    <property type="evidence" value="ECO:0007669"/>
    <property type="project" value="TreeGrafter"/>
</dbReference>
<dbReference type="AlphaFoldDB" id="A0A1J5PWA9"/>
<evidence type="ECO:0000313" key="5">
    <source>
        <dbReference type="EMBL" id="OIQ75806.1"/>
    </source>
</evidence>
<sequence>MRLFLLSGASRRIGGLAWAVGVGAALTLFSAVAQTVPRVEVVPVQIKLVGQGFEMDGVVQPVKQSTISAQVSGRLTALTVKAGDKVHAGQLLASIDDREAQSGVQRSQAQVAQSQAELNNAQLNFERTRNLQRQGFVSAAALDTAQAQLKSMQAAREQASAGLQQAGLSHGFTRVTAPFDAWVLQTQAEVGDLALPGKPLLVLYAPLPMRTVVQVPVSRSQALAAGVVVEIQVPVADGAQQWIRPVAVSQLPGADPVSQTIEWRLDLPPQAAHGLTPGQQLRVRFAAGQNRRLVIPAAAVLRRGELTAVYVATDKGFVLKAVRLGADHGSQGIEVLAGLTEADRVALNPVNAGLLGAEAAGAVGGQ</sequence>
<evidence type="ECO:0000256" key="1">
    <source>
        <dbReference type="SAM" id="Coils"/>
    </source>
</evidence>
<dbReference type="InterPro" id="IPR006143">
    <property type="entry name" value="RND_pump_MFP"/>
</dbReference>
<feature type="coiled-coil region" evidence="1">
    <location>
        <begin position="104"/>
        <end position="162"/>
    </location>
</feature>
<evidence type="ECO:0000259" key="3">
    <source>
        <dbReference type="Pfam" id="PF25917"/>
    </source>
</evidence>
<protein>
    <submittedName>
        <fullName evidence="5">Multidrug resistance protein MdtA</fullName>
    </submittedName>
</protein>
<dbReference type="Gene3D" id="2.40.30.170">
    <property type="match status" value="1"/>
</dbReference>
<evidence type="ECO:0000259" key="4">
    <source>
        <dbReference type="Pfam" id="PF25975"/>
    </source>
</evidence>
<comment type="caution">
    <text evidence="5">The sequence shown here is derived from an EMBL/GenBank/DDBJ whole genome shotgun (WGS) entry which is preliminary data.</text>
</comment>
<dbReference type="EMBL" id="MLJW01002051">
    <property type="protein sequence ID" value="OIQ75806.1"/>
    <property type="molecule type" value="Genomic_DNA"/>
</dbReference>
<dbReference type="GO" id="GO:1990281">
    <property type="term" value="C:efflux pump complex"/>
    <property type="evidence" value="ECO:0007669"/>
    <property type="project" value="TreeGrafter"/>
</dbReference>
<dbReference type="Pfam" id="PF25876">
    <property type="entry name" value="HH_MFP_RND"/>
    <property type="match status" value="1"/>
</dbReference>
<proteinExistence type="predicted"/>
<dbReference type="InterPro" id="IPR058625">
    <property type="entry name" value="MdtA-like_BSH"/>
</dbReference>
<dbReference type="Gene3D" id="1.10.287.470">
    <property type="entry name" value="Helix hairpin bin"/>
    <property type="match status" value="1"/>
</dbReference>
<name>A0A1J5PWA9_9ZZZZ</name>
<feature type="domain" description="CzcB-like C-terminal circularly permuted SH3-like" evidence="4">
    <location>
        <begin position="294"/>
        <end position="347"/>
    </location>
</feature>
<dbReference type="PANTHER" id="PTHR30469:SF18">
    <property type="entry name" value="RESISTANCE-NODULATION-CELL DIVISION (RND) EFFLUX MEMBRANE FUSION PROTEIN-RELATED"/>
    <property type="match status" value="1"/>
</dbReference>
<feature type="domain" description="Multidrug resistance protein MdtA-like alpha-helical hairpin" evidence="2">
    <location>
        <begin position="106"/>
        <end position="168"/>
    </location>
</feature>
<feature type="domain" description="Multidrug resistance protein MdtA-like barrel-sandwich hybrid" evidence="3">
    <location>
        <begin position="64"/>
        <end position="199"/>
    </location>
</feature>
<dbReference type="SUPFAM" id="SSF111369">
    <property type="entry name" value="HlyD-like secretion proteins"/>
    <property type="match status" value="1"/>
</dbReference>
<dbReference type="Pfam" id="PF25975">
    <property type="entry name" value="CzcB_C"/>
    <property type="match status" value="1"/>
</dbReference>
<dbReference type="Gene3D" id="2.40.50.100">
    <property type="match status" value="1"/>
</dbReference>
<reference evidence="5" key="1">
    <citation type="submission" date="2016-10" db="EMBL/GenBank/DDBJ databases">
        <title>Sequence of Gallionella enrichment culture.</title>
        <authorList>
            <person name="Poehlein A."/>
            <person name="Muehling M."/>
            <person name="Daniel R."/>
        </authorList>
    </citation>
    <scope>NUCLEOTIDE SEQUENCE</scope>
</reference>
<evidence type="ECO:0000259" key="2">
    <source>
        <dbReference type="Pfam" id="PF25876"/>
    </source>
</evidence>
<dbReference type="NCBIfam" id="TIGR01730">
    <property type="entry name" value="RND_mfp"/>
    <property type="match status" value="1"/>
</dbReference>
<dbReference type="InterPro" id="IPR058649">
    <property type="entry name" value="CzcB_C"/>
</dbReference>
<dbReference type="Gene3D" id="2.40.420.20">
    <property type="match status" value="1"/>
</dbReference>
<keyword evidence="1" id="KW-0175">Coiled coil</keyword>
<gene>
    <name evidence="5" type="primary">mdtA_39</name>
    <name evidence="5" type="ORF">GALL_425230</name>
</gene>
<dbReference type="PANTHER" id="PTHR30469">
    <property type="entry name" value="MULTIDRUG RESISTANCE PROTEIN MDTA"/>
    <property type="match status" value="1"/>
</dbReference>
<dbReference type="Pfam" id="PF25917">
    <property type="entry name" value="BSH_RND"/>
    <property type="match status" value="1"/>
</dbReference>
<organism evidence="5">
    <name type="scientific">mine drainage metagenome</name>
    <dbReference type="NCBI Taxonomy" id="410659"/>
    <lineage>
        <taxon>unclassified sequences</taxon>
        <taxon>metagenomes</taxon>
        <taxon>ecological metagenomes</taxon>
    </lineage>
</organism>